<evidence type="ECO:0000256" key="1">
    <source>
        <dbReference type="SAM" id="Phobius"/>
    </source>
</evidence>
<evidence type="ECO:0000313" key="3">
    <source>
        <dbReference type="EMBL" id="KAH7315828.1"/>
    </source>
</evidence>
<feature type="transmembrane region" description="Helical" evidence="1">
    <location>
        <begin position="43"/>
        <end position="64"/>
    </location>
</feature>
<feature type="chain" id="PRO_5035877955" evidence="2">
    <location>
        <begin position="28"/>
        <end position="65"/>
    </location>
</feature>
<accession>A0A8T2SBD1</accession>
<keyword evidence="1" id="KW-1133">Transmembrane helix</keyword>
<comment type="caution">
    <text evidence="3">The sequence shown here is derived from an EMBL/GenBank/DDBJ whole genome shotgun (WGS) entry which is preliminary data.</text>
</comment>
<feature type="signal peptide" evidence="2">
    <location>
        <begin position="1"/>
        <end position="27"/>
    </location>
</feature>
<reference evidence="3" key="1">
    <citation type="submission" date="2021-08" db="EMBL/GenBank/DDBJ databases">
        <title>WGS assembly of Ceratopteris richardii.</title>
        <authorList>
            <person name="Marchant D.B."/>
            <person name="Chen G."/>
            <person name="Jenkins J."/>
            <person name="Shu S."/>
            <person name="Leebens-Mack J."/>
            <person name="Grimwood J."/>
            <person name="Schmutz J."/>
            <person name="Soltis P."/>
            <person name="Soltis D."/>
            <person name="Chen Z.-H."/>
        </authorList>
    </citation>
    <scope>NUCLEOTIDE SEQUENCE</scope>
    <source>
        <strain evidence="3">Whitten #5841</strain>
        <tissue evidence="3">Leaf</tissue>
    </source>
</reference>
<protein>
    <submittedName>
        <fullName evidence="3">Uncharacterized protein</fullName>
    </submittedName>
</protein>
<organism evidence="3 4">
    <name type="scientific">Ceratopteris richardii</name>
    <name type="common">Triangle waterfern</name>
    <dbReference type="NCBI Taxonomy" id="49495"/>
    <lineage>
        <taxon>Eukaryota</taxon>
        <taxon>Viridiplantae</taxon>
        <taxon>Streptophyta</taxon>
        <taxon>Embryophyta</taxon>
        <taxon>Tracheophyta</taxon>
        <taxon>Polypodiopsida</taxon>
        <taxon>Polypodiidae</taxon>
        <taxon>Polypodiales</taxon>
        <taxon>Pteridineae</taxon>
        <taxon>Pteridaceae</taxon>
        <taxon>Parkerioideae</taxon>
        <taxon>Ceratopteris</taxon>
    </lineage>
</organism>
<gene>
    <name evidence="3" type="ORF">KP509_21G067200</name>
</gene>
<keyword evidence="2" id="KW-0732">Signal</keyword>
<keyword evidence="1" id="KW-0472">Membrane</keyword>
<keyword evidence="4" id="KW-1185">Reference proteome</keyword>
<dbReference type="Proteomes" id="UP000825935">
    <property type="component" value="Chromosome 21"/>
</dbReference>
<proteinExistence type="predicted"/>
<evidence type="ECO:0000256" key="2">
    <source>
        <dbReference type="SAM" id="SignalP"/>
    </source>
</evidence>
<evidence type="ECO:0000313" key="4">
    <source>
        <dbReference type="Proteomes" id="UP000825935"/>
    </source>
</evidence>
<name>A0A8T2SBD1_CERRI</name>
<dbReference type="AlphaFoldDB" id="A0A8T2SBD1"/>
<dbReference type="EMBL" id="CM035426">
    <property type="protein sequence ID" value="KAH7315828.1"/>
    <property type="molecule type" value="Genomic_DNA"/>
</dbReference>
<keyword evidence="1" id="KW-0812">Transmembrane</keyword>
<sequence length="65" mass="6660">MAVPQFTVKVTMFLAFLMIMTLSRVMAQSAPSAPPEAGGDNGANLNAVACLGTILATLFVGAMLS</sequence>